<evidence type="ECO:0000256" key="3">
    <source>
        <dbReference type="ARBA" id="ARBA00022692"/>
    </source>
</evidence>
<dbReference type="AlphaFoldDB" id="A0A559KHB1"/>
<evidence type="ECO:0000256" key="4">
    <source>
        <dbReference type="ARBA" id="ARBA00022989"/>
    </source>
</evidence>
<feature type="domain" description="CusB-like beta-barrel" evidence="7">
    <location>
        <begin position="121"/>
        <end position="160"/>
    </location>
</feature>
<dbReference type="InterPro" id="IPR050739">
    <property type="entry name" value="MFP"/>
</dbReference>
<evidence type="ECO:0000313" key="9">
    <source>
        <dbReference type="EMBL" id="TVY11520.1"/>
    </source>
</evidence>
<organism evidence="9 10">
    <name type="scientific">Paenibacillus cremeus</name>
    <dbReference type="NCBI Taxonomy" id="2163881"/>
    <lineage>
        <taxon>Bacteria</taxon>
        <taxon>Bacillati</taxon>
        <taxon>Bacillota</taxon>
        <taxon>Bacilli</taxon>
        <taxon>Bacillales</taxon>
        <taxon>Paenibacillaceae</taxon>
        <taxon>Paenibacillus</taxon>
    </lineage>
</organism>
<dbReference type="PANTHER" id="PTHR30386">
    <property type="entry name" value="MEMBRANE FUSION SUBUNIT OF EMRAB-TOLC MULTIDRUG EFFLUX PUMP"/>
    <property type="match status" value="1"/>
</dbReference>
<evidence type="ECO:0000313" key="10">
    <source>
        <dbReference type="Proteomes" id="UP000317036"/>
    </source>
</evidence>
<accession>A0A559KHB1</accession>
<keyword evidence="10" id="KW-1185">Reference proteome</keyword>
<dbReference type="RefSeq" id="WP_144842709.1">
    <property type="nucleotide sequence ID" value="NZ_VNJI01000002.1"/>
</dbReference>
<dbReference type="EMBL" id="VNJI01000002">
    <property type="protein sequence ID" value="TVY11520.1"/>
    <property type="molecule type" value="Genomic_DNA"/>
</dbReference>
<evidence type="ECO:0000256" key="1">
    <source>
        <dbReference type="ARBA" id="ARBA00004167"/>
    </source>
</evidence>
<gene>
    <name evidence="9" type="ORF">FPZ49_02125</name>
</gene>
<protein>
    <submittedName>
        <fullName evidence="9">HlyD family secretion protein</fullName>
    </submittedName>
</protein>
<feature type="transmembrane region" description="Helical" evidence="6">
    <location>
        <begin position="7"/>
        <end position="27"/>
    </location>
</feature>
<dbReference type="Gene3D" id="2.40.30.170">
    <property type="match status" value="1"/>
</dbReference>
<evidence type="ECO:0000256" key="2">
    <source>
        <dbReference type="ARBA" id="ARBA00009477"/>
    </source>
</evidence>
<dbReference type="OrthoDB" id="9811754at2"/>
<evidence type="ECO:0000259" key="8">
    <source>
        <dbReference type="Pfam" id="PF25997"/>
    </source>
</evidence>
<dbReference type="InterPro" id="IPR058635">
    <property type="entry name" value="BSH_YhbJ"/>
</dbReference>
<dbReference type="InterPro" id="IPR058792">
    <property type="entry name" value="Beta-barrel_RND_2"/>
</dbReference>
<dbReference type="GO" id="GO:0016020">
    <property type="term" value="C:membrane"/>
    <property type="evidence" value="ECO:0007669"/>
    <property type="project" value="UniProtKB-SubCell"/>
</dbReference>
<comment type="subcellular location">
    <subcellularLocation>
        <location evidence="1">Membrane</location>
        <topology evidence="1">Single-pass membrane protein</topology>
    </subcellularLocation>
</comment>
<evidence type="ECO:0000259" key="7">
    <source>
        <dbReference type="Pfam" id="PF25954"/>
    </source>
</evidence>
<dbReference type="PANTHER" id="PTHR30386:SF26">
    <property type="entry name" value="TRANSPORT PROTEIN COMB"/>
    <property type="match status" value="1"/>
</dbReference>
<comment type="caution">
    <text evidence="9">The sequence shown here is derived from an EMBL/GenBank/DDBJ whole genome shotgun (WGS) entry which is preliminary data.</text>
</comment>
<sequence length="213" mass="22401">MNSKMLLINVVVILIIVAGLGAGVYYYNQNANYISTDNARVDGQQITIAAAATGKLTDWYGQVGKQYNAGDRVGAISAPGQTAKIDVDFPVGGTIVQQTIVPNSFVGAGTALARAYDLNSLWVTANIDEKRYNDIKVGQLVDVYVDSFPGTVLSGKVDKIGLATAGSFSLLPSSNTTANYTKVAQVLPITIVLEGYKGVALAPGMSATIRVHI</sequence>
<evidence type="ECO:0000256" key="6">
    <source>
        <dbReference type="SAM" id="Phobius"/>
    </source>
</evidence>
<dbReference type="Pfam" id="PF25997">
    <property type="entry name" value="BSH_YhbJ"/>
    <property type="match status" value="1"/>
</dbReference>
<evidence type="ECO:0000256" key="5">
    <source>
        <dbReference type="ARBA" id="ARBA00023136"/>
    </source>
</evidence>
<keyword evidence="4 6" id="KW-1133">Transmembrane helix</keyword>
<keyword evidence="3 6" id="KW-0812">Transmembrane</keyword>
<comment type="similarity">
    <text evidence="2">Belongs to the membrane fusion protein (MFP) (TC 8.A.1) family.</text>
</comment>
<dbReference type="Proteomes" id="UP000317036">
    <property type="component" value="Unassembled WGS sequence"/>
</dbReference>
<feature type="domain" description="YhbJ barrel-sandwich hybrid" evidence="8">
    <location>
        <begin position="46"/>
        <end position="117"/>
    </location>
</feature>
<reference evidence="9 10" key="1">
    <citation type="submission" date="2019-07" db="EMBL/GenBank/DDBJ databases">
        <authorList>
            <person name="Kim J."/>
        </authorList>
    </citation>
    <scope>NUCLEOTIDE SEQUENCE [LARGE SCALE GENOMIC DNA]</scope>
    <source>
        <strain evidence="9 10">JC52</strain>
    </source>
</reference>
<dbReference type="GO" id="GO:0055085">
    <property type="term" value="P:transmembrane transport"/>
    <property type="evidence" value="ECO:0007669"/>
    <property type="project" value="InterPro"/>
</dbReference>
<proteinExistence type="inferred from homology"/>
<keyword evidence="5 6" id="KW-0472">Membrane</keyword>
<dbReference type="Pfam" id="PF25954">
    <property type="entry name" value="Beta-barrel_RND_2"/>
    <property type="match status" value="1"/>
</dbReference>
<name>A0A559KHB1_9BACL</name>